<evidence type="ECO:0000256" key="8">
    <source>
        <dbReference type="ARBA" id="ARBA00023295"/>
    </source>
</evidence>
<evidence type="ECO:0000256" key="7">
    <source>
        <dbReference type="ARBA" id="ARBA00023277"/>
    </source>
</evidence>
<feature type="chain" id="PRO_5047251905" description="endo-1,4-beta-xylanase" evidence="10">
    <location>
        <begin position="29"/>
        <end position="564"/>
    </location>
</feature>
<keyword evidence="9" id="KW-0624">Polysaccharide degradation</keyword>
<dbReference type="Pfam" id="PF00331">
    <property type="entry name" value="Glyco_hydro_10"/>
    <property type="match status" value="1"/>
</dbReference>
<feature type="domain" description="GH10" evidence="11">
    <location>
        <begin position="240"/>
        <end position="560"/>
    </location>
</feature>
<comment type="similarity">
    <text evidence="2">Belongs to the glycosyl hydrolase 10 (cellulase F) family.</text>
</comment>
<protein>
    <recommendedName>
        <fullName evidence="3">endo-1,4-beta-xylanase</fullName>
        <ecNumber evidence="3">3.2.1.8</ecNumber>
    </recommendedName>
</protein>
<accession>A0ABS5TGS1</accession>
<dbReference type="PANTHER" id="PTHR31490">
    <property type="entry name" value="GLYCOSYL HYDROLASE"/>
    <property type="match status" value="1"/>
</dbReference>
<evidence type="ECO:0000313" key="12">
    <source>
        <dbReference type="EMBL" id="MBT0770299.1"/>
    </source>
</evidence>
<keyword evidence="6" id="KW-0378">Hydrolase</keyword>
<feature type="signal peptide" evidence="10">
    <location>
        <begin position="1"/>
        <end position="28"/>
    </location>
</feature>
<dbReference type="InterPro" id="IPR017853">
    <property type="entry name" value="GH"/>
</dbReference>
<comment type="caution">
    <text evidence="12">The sequence shown here is derived from an EMBL/GenBank/DDBJ whole genome shotgun (WGS) entry which is preliminary data.</text>
</comment>
<dbReference type="EC" id="3.2.1.8" evidence="3"/>
<dbReference type="Proteomes" id="UP001197247">
    <property type="component" value="Unassembled WGS sequence"/>
</dbReference>
<evidence type="ECO:0000256" key="3">
    <source>
        <dbReference type="ARBA" id="ARBA00012590"/>
    </source>
</evidence>
<evidence type="ECO:0000256" key="5">
    <source>
        <dbReference type="ARBA" id="ARBA00022729"/>
    </source>
</evidence>
<organism evidence="12 13">
    <name type="scientific">Kineosporia corallincola</name>
    <dbReference type="NCBI Taxonomy" id="2835133"/>
    <lineage>
        <taxon>Bacteria</taxon>
        <taxon>Bacillati</taxon>
        <taxon>Actinomycetota</taxon>
        <taxon>Actinomycetes</taxon>
        <taxon>Kineosporiales</taxon>
        <taxon>Kineosporiaceae</taxon>
        <taxon>Kineosporia</taxon>
    </lineage>
</organism>
<sequence length="564" mass="60347">MAGHSRRLVALASGLLLAVAGCTGQASASQEDGVVDLRQQDWQHVPGVAADGDGLRVTATALSIVDRDNGGRQANPPLNLAGTHLVTDGDFSLSARFTDVTDDAAWALYDSPPVIADEFRIEPAGLRLTLDDDDLEVIVFDGSSQQDVTDPEPVYDEHVTLSNPQAPITVHRTGDTIEIASDGDTVASTPFGEVFKSGELWLGLSSDEGSFEVSSLTATADEGASLATTGPAVERAQPSAQGLQSLADRVRPGFKIGAAVALGPLASDADYAQEFVGDFGAITPENAMKPQFLSPRQGVYTFEEADAILAMAESKGMTVHGHTIAFTEAMPRWMKELPTGSEEDRQASAEVLLDYITTVVTHFKGRLASLDVVNEPFDVDQGTSLQKNIWYQTFGPGYPAIVSQAVHDADPDVRQFINENGADVPGERQDALLDLARDTNAQGGHIYGVGLQSHVYDIETDAISTDDLTETLSNVQDAGLHARISENDVTDDEGTDIQAQQYADVLATCLSSPTCVSYTTWGVDDRYDWWVDDDGSVQQGHDLLFDEGHPTPAHQAMKQLLKSS</sequence>
<dbReference type="SMART" id="SM00633">
    <property type="entry name" value="Glyco_10"/>
    <property type="match status" value="1"/>
</dbReference>
<keyword evidence="5 10" id="KW-0732">Signal</keyword>
<evidence type="ECO:0000256" key="4">
    <source>
        <dbReference type="ARBA" id="ARBA00022651"/>
    </source>
</evidence>
<evidence type="ECO:0000256" key="2">
    <source>
        <dbReference type="ARBA" id="ARBA00007495"/>
    </source>
</evidence>
<name>A0ABS5TGS1_9ACTN</name>
<dbReference type="PROSITE" id="PS51257">
    <property type="entry name" value="PROKAR_LIPOPROTEIN"/>
    <property type="match status" value="1"/>
</dbReference>
<proteinExistence type="inferred from homology"/>
<keyword evidence="13" id="KW-1185">Reference proteome</keyword>
<keyword evidence="7" id="KW-0119">Carbohydrate metabolism</keyword>
<dbReference type="PROSITE" id="PS51760">
    <property type="entry name" value="GH10_2"/>
    <property type="match status" value="1"/>
</dbReference>
<keyword evidence="8" id="KW-0326">Glycosidase</keyword>
<evidence type="ECO:0000256" key="6">
    <source>
        <dbReference type="ARBA" id="ARBA00022801"/>
    </source>
</evidence>
<evidence type="ECO:0000313" key="13">
    <source>
        <dbReference type="Proteomes" id="UP001197247"/>
    </source>
</evidence>
<dbReference type="InterPro" id="IPR001000">
    <property type="entry name" value="GH10_dom"/>
</dbReference>
<gene>
    <name evidence="12" type="ORF">KIH74_15260</name>
</gene>
<evidence type="ECO:0000259" key="11">
    <source>
        <dbReference type="PROSITE" id="PS51760"/>
    </source>
</evidence>
<evidence type="ECO:0000256" key="10">
    <source>
        <dbReference type="SAM" id="SignalP"/>
    </source>
</evidence>
<dbReference type="PANTHER" id="PTHR31490:SF88">
    <property type="entry name" value="BETA-XYLANASE"/>
    <property type="match status" value="1"/>
</dbReference>
<dbReference type="RefSeq" id="WP_214156586.1">
    <property type="nucleotide sequence ID" value="NZ_JAHBAY010000005.1"/>
</dbReference>
<evidence type="ECO:0000256" key="1">
    <source>
        <dbReference type="ARBA" id="ARBA00000681"/>
    </source>
</evidence>
<keyword evidence="4" id="KW-0858">Xylan degradation</keyword>
<dbReference type="Gene3D" id="3.20.20.80">
    <property type="entry name" value="Glycosidases"/>
    <property type="match status" value="1"/>
</dbReference>
<dbReference type="EMBL" id="JAHBAY010000005">
    <property type="protein sequence ID" value="MBT0770299.1"/>
    <property type="molecule type" value="Genomic_DNA"/>
</dbReference>
<comment type="catalytic activity">
    <reaction evidence="1">
        <text>Endohydrolysis of (1-&gt;4)-beta-D-xylosidic linkages in xylans.</text>
        <dbReference type="EC" id="3.2.1.8"/>
    </reaction>
</comment>
<dbReference type="InterPro" id="IPR044846">
    <property type="entry name" value="GH10"/>
</dbReference>
<reference evidence="12 13" key="1">
    <citation type="submission" date="2021-05" db="EMBL/GenBank/DDBJ databases">
        <title>Kineosporia and Streptomyces sp. nov. two new marine actinobacteria isolated from Coral.</title>
        <authorList>
            <person name="Buangrab K."/>
            <person name="Sutthacheep M."/>
            <person name="Yeemin T."/>
            <person name="Harunari E."/>
            <person name="Igarashi Y."/>
            <person name="Kanchanasin P."/>
            <person name="Tanasupawat S."/>
            <person name="Phongsopitanun W."/>
        </authorList>
    </citation>
    <scope>NUCLEOTIDE SEQUENCE [LARGE SCALE GENOMIC DNA]</scope>
    <source>
        <strain evidence="12 13">J2-2</strain>
    </source>
</reference>
<evidence type="ECO:0000256" key="9">
    <source>
        <dbReference type="ARBA" id="ARBA00023326"/>
    </source>
</evidence>
<dbReference type="SUPFAM" id="SSF51445">
    <property type="entry name" value="(Trans)glycosidases"/>
    <property type="match status" value="1"/>
</dbReference>